<gene>
    <name evidence="1" type="ORF">HPB51_022224</name>
</gene>
<protein>
    <submittedName>
        <fullName evidence="1">Uncharacterized protein</fullName>
    </submittedName>
</protein>
<sequence length="380" mass="41443">MPLEAIVDGEKISPEATAGCGWLSAYRLRNASKAQATAKTPQHVGQHGPAVGAKPPSPIKRLATASKLPNQPKDHFRVVICPGGGLDVRLSSQDKVFNTLTIATRLPPSATEEDIVCSNLVQNTFVVSAPQETNSHAYCTVQEIILTEQRHQVATYLTPPGHSCRGVIRGIDIDFMDADLQRMRRTQRNPTVLGARRIKNTTMVVILFNGLKTGPHVFCTQVCAVWRRARNGRPDLLEPLSSTLPRAALSATSSTSQQEPFVTGAHCKLPAFRIHPVYTYKGSSTTRPCHTGKLTYPNTANSIWVNNVAGTGETRATVCSGSLPQPVADKIHALERENTFLRQEVSDIKALLKTPEPQELSYVGGECDSEETVITAERFF</sequence>
<reference evidence="1" key="2">
    <citation type="submission" date="2021-09" db="EMBL/GenBank/DDBJ databases">
        <authorList>
            <person name="Jia N."/>
            <person name="Wang J."/>
            <person name="Shi W."/>
            <person name="Du L."/>
            <person name="Sun Y."/>
            <person name="Zhan W."/>
            <person name="Jiang J."/>
            <person name="Wang Q."/>
            <person name="Zhang B."/>
            <person name="Ji P."/>
            <person name="Sakyi L.B."/>
            <person name="Cui X."/>
            <person name="Yuan T."/>
            <person name="Jiang B."/>
            <person name="Yang W."/>
            <person name="Lam T.T.-Y."/>
            <person name="Chang Q."/>
            <person name="Ding S."/>
            <person name="Wang X."/>
            <person name="Zhu J."/>
            <person name="Ruan X."/>
            <person name="Zhao L."/>
            <person name="Wei J."/>
            <person name="Que T."/>
            <person name="Du C."/>
            <person name="Cheng J."/>
            <person name="Dai P."/>
            <person name="Han X."/>
            <person name="Huang E."/>
            <person name="Gao Y."/>
            <person name="Liu J."/>
            <person name="Shao H."/>
            <person name="Ye R."/>
            <person name="Li L."/>
            <person name="Wei W."/>
            <person name="Wang X."/>
            <person name="Wang C."/>
            <person name="Huo Q."/>
            <person name="Li W."/>
            <person name="Guo W."/>
            <person name="Chen H."/>
            <person name="Chen S."/>
            <person name="Zhou L."/>
            <person name="Zhou L."/>
            <person name="Ni X."/>
            <person name="Tian J."/>
            <person name="Zhou Y."/>
            <person name="Sheng Y."/>
            <person name="Liu T."/>
            <person name="Pan Y."/>
            <person name="Xia L."/>
            <person name="Li J."/>
            <person name="Zhao F."/>
            <person name="Cao W."/>
        </authorList>
    </citation>
    <scope>NUCLEOTIDE SEQUENCE</scope>
    <source>
        <strain evidence="1">Rmic-2018</strain>
        <tissue evidence="1">Larvae</tissue>
    </source>
</reference>
<evidence type="ECO:0000313" key="2">
    <source>
        <dbReference type="Proteomes" id="UP000821866"/>
    </source>
</evidence>
<proteinExistence type="predicted"/>
<keyword evidence="2" id="KW-1185">Reference proteome</keyword>
<name>A0A9J6E4S5_RHIMP</name>
<organism evidence="1 2">
    <name type="scientific">Rhipicephalus microplus</name>
    <name type="common">Cattle tick</name>
    <name type="synonym">Boophilus microplus</name>
    <dbReference type="NCBI Taxonomy" id="6941"/>
    <lineage>
        <taxon>Eukaryota</taxon>
        <taxon>Metazoa</taxon>
        <taxon>Ecdysozoa</taxon>
        <taxon>Arthropoda</taxon>
        <taxon>Chelicerata</taxon>
        <taxon>Arachnida</taxon>
        <taxon>Acari</taxon>
        <taxon>Parasitiformes</taxon>
        <taxon>Ixodida</taxon>
        <taxon>Ixodoidea</taxon>
        <taxon>Ixodidae</taxon>
        <taxon>Rhipicephalinae</taxon>
        <taxon>Rhipicephalus</taxon>
        <taxon>Boophilus</taxon>
    </lineage>
</organism>
<comment type="caution">
    <text evidence="1">The sequence shown here is derived from an EMBL/GenBank/DDBJ whole genome shotgun (WGS) entry which is preliminary data.</text>
</comment>
<dbReference type="Proteomes" id="UP000821866">
    <property type="component" value="Chromosome 4"/>
</dbReference>
<dbReference type="AlphaFoldDB" id="A0A9J6E4S5"/>
<accession>A0A9J6E4S5</accession>
<reference evidence="1" key="1">
    <citation type="journal article" date="2020" name="Cell">
        <title>Large-Scale Comparative Analyses of Tick Genomes Elucidate Their Genetic Diversity and Vector Capacities.</title>
        <authorList>
            <consortium name="Tick Genome and Microbiome Consortium (TIGMIC)"/>
            <person name="Jia N."/>
            <person name="Wang J."/>
            <person name="Shi W."/>
            <person name="Du L."/>
            <person name="Sun Y."/>
            <person name="Zhan W."/>
            <person name="Jiang J.F."/>
            <person name="Wang Q."/>
            <person name="Zhang B."/>
            <person name="Ji P."/>
            <person name="Bell-Sakyi L."/>
            <person name="Cui X.M."/>
            <person name="Yuan T.T."/>
            <person name="Jiang B.G."/>
            <person name="Yang W.F."/>
            <person name="Lam T.T."/>
            <person name="Chang Q.C."/>
            <person name="Ding S.J."/>
            <person name="Wang X.J."/>
            <person name="Zhu J.G."/>
            <person name="Ruan X.D."/>
            <person name="Zhao L."/>
            <person name="Wei J.T."/>
            <person name="Ye R.Z."/>
            <person name="Que T.C."/>
            <person name="Du C.H."/>
            <person name="Zhou Y.H."/>
            <person name="Cheng J.X."/>
            <person name="Dai P.F."/>
            <person name="Guo W.B."/>
            <person name="Han X.H."/>
            <person name="Huang E.J."/>
            <person name="Li L.F."/>
            <person name="Wei W."/>
            <person name="Gao Y.C."/>
            <person name="Liu J.Z."/>
            <person name="Shao H.Z."/>
            <person name="Wang X."/>
            <person name="Wang C.C."/>
            <person name="Yang T.C."/>
            <person name="Huo Q.B."/>
            <person name="Li W."/>
            <person name="Chen H.Y."/>
            <person name="Chen S.E."/>
            <person name="Zhou L.G."/>
            <person name="Ni X.B."/>
            <person name="Tian J.H."/>
            <person name="Sheng Y."/>
            <person name="Liu T."/>
            <person name="Pan Y.S."/>
            <person name="Xia L.Y."/>
            <person name="Li J."/>
            <person name="Zhao F."/>
            <person name="Cao W.C."/>
        </authorList>
    </citation>
    <scope>NUCLEOTIDE SEQUENCE</scope>
    <source>
        <strain evidence="1">Rmic-2018</strain>
    </source>
</reference>
<dbReference type="EMBL" id="JABSTU010000006">
    <property type="protein sequence ID" value="KAH8029056.1"/>
    <property type="molecule type" value="Genomic_DNA"/>
</dbReference>
<evidence type="ECO:0000313" key="1">
    <source>
        <dbReference type="EMBL" id="KAH8029056.1"/>
    </source>
</evidence>